<evidence type="ECO:0000256" key="4">
    <source>
        <dbReference type="ARBA" id="ARBA00023163"/>
    </source>
</evidence>
<keyword evidence="3" id="KW-0238">DNA-binding</keyword>
<protein>
    <submittedName>
        <fullName evidence="6">LysR family transcriptional regulator</fullName>
    </submittedName>
</protein>
<evidence type="ECO:0000256" key="2">
    <source>
        <dbReference type="ARBA" id="ARBA00023015"/>
    </source>
</evidence>
<evidence type="ECO:0000256" key="3">
    <source>
        <dbReference type="ARBA" id="ARBA00023125"/>
    </source>
</evidence>
<accession>A0ABX3MNZ7</accession>
<evidence type="ECO:0000313" key="7">
    <source>
        <dbReference type="Proteomes" id="UP000242224"/>
    </source>
</evidence>
<keyword evidence="2" id="KW-0805">Transcription regulation</keyword>
<dbReference type="PRINTS" id="PR00039">
    <property type="entry name" value="HTHLYSR"/>
</dbReference>
<organism evidence="6 7">
    <name type="scientific">Thioclava marina</name>
    <dbReference type="NCBI Taxonomy" id="1915077"/>
    <lineage>
        <taxon>Bacteria</taxon>
        <taxon>Pseudomonadati</taxon>
        <taxon>Pseudomonadota</taxon>
        <taxon>Alphaproteobacteria</taxon>
        <taxon>Rhodobacterales</taxon>
        <taxon>Paracoccaceae</taxon>
        <taxon>Thioclava</taxon>
    </lineage>
</organism>
<keyword evidence="7" id="KW-1185">Reference proteome</keyword>
<dbReference type="InterPro" id="IPR005119">
    <property type="entry name" value="LysR_subst-bd"/>
</dbReference>
<dbReference type="PANTHER" id="PTHR30126:SF94">
    <property type="entry name" value="LYSR FAMILY TRANSCRIPTIONAL REGULATOR"/>
    <property type="match status" value="1"/>
</dbReference>
<dbReference type="InterPro" id="IPR036390">
    <property type="entry name" value="WH_DNA-bd_sf"/>
</dbReference>
<gene>
    <name evidence="6" type="ORF">BMG00_12695</name>
</gene>
<dbReference type="Proteomes" id="UP000242224">
    <property type="component" value="Unassembled WGS sequence"/>
</dbReference>
<dbReference type="RefSeq" id="WP_078574581.1">
    <property type="nucleotide sequence ID" value="NZ_MPZS01000002.1"/>
</dbReference>
<evidence type="ECO:0000259" key="5">
    <source>
        <dbReference type="PROSITE" id="PS50931"/>
    </source>
</evidence>
<comment type="caution">
    <text evidence="6">The sequence shown here is derived from an EMBL/GenBank/DDBJ whole genome shotgun (WGS) entry which is preliminary data.</text>
</comment>
<proteinExistence type="inferred from homology"/>
<dbReference type="InterPro" id="IPR000847">
    <property type="entry name" value="LysR_HTH_N"/>
</dbReference>
<name>A0ABX3MNZ7_9RHOB</name>
<dbReference type="Pfam" id="PF03466">
    <property type="entry name" value="LysR_substrate"/>
    <property type="match status" value="1"/>
</dbReference>
<evidence type="ECO:0000313" key="6">
    <source>
        <dbReference type="EMBL" id="OOY11929.1"/>
    </source>
</evidence>
<dbReference type="CDD" id="cd05466">
    <property type="entry name" value="PBP2_LTTR_substrate"/>
    <property type="match status" value="1"/>
</dbReference>
<dbReference type="InterPro" id="IPR036388">
    <property type="entry name" value="WH-like_DNA-bd_sf"/>
</dbReference>
<reference evidence="6 7" key="1">
    <citation type="submission" date="2016-11" db="EMBL/GenBank/DDBJ databases">
        <title>A multilocus sequence analysis scheme for characterization of bacteria in the genus Thioclava.</title>
        <authorList>
            <person name="Liu Y."/>
            <person name="Shao Z."/>
        </authorList>
    </citation>
    <scope>NUCLEOTIDE SEQUENCE [LARGE SCALE GENOMIC DNA]</scope>
    <source>
        <strain evidence="6 7">11.10-0-13</strain>
    </source>
</reference>
<dbReference type="PANTHER" id="PTHR30126">
    <property type="entry name" value="HTH-TYPE TRANSCRIPTIONAL REGULATOR"/>
    <property type="match status" value="1"/>
</dbReference>
<dbReference type="Gene3D" id="3.40.190.290">
    <property type="match status" value="1"/>
</dbReference>
<dbReference type="PROSITE" id="PS50931">
    <property type="entry name" value="HTH_LYSR"/>
    <property type="match status" value="1"/>
</dbReference>
<dbReference type="Gene3D" id="1.10.10.10">
    <property type="entry name" value="Winged helix-like DNA-binding domain superfamily/Winged helix DNA-binding domain"/>
    <property type="match status" value="1"/>
</dbReference>
<keyword evidence="4" id="KW-0804">Transcription</keyword>
<dbReference type="Pfam" id="PF00126">
    <property type="entry name" value="HTH_1"/>
    <property type="match status" value="1"/>
</dbReference>
<sequence length="313" mass="34079">MKASVGSLASALSLSRLRSVTAVAEEGSFSAAARQLGVSHSAVAQQIRDLETAFGVRLFDRFNGTLCATPLCAQLCDIGARMREAEHDALRILERRGPTGKRRLRVGLGNSMPGIAIVNQLLRQHPSLTVSVESGSHQDILAALLRREVDVAVLPDLPKDGRFRTARVLSQEVVGIVSADSPTGLRDEVSLEELAQLPLIFRSQGSSTQKVVDRAFRAAGLSPEPQLIADTRDAVYEAVALGIGIGFMWRFGTYRTDTVRRLLIREIRSTVDEVVFALKDERNELIELFFNAASQIDPARAAGPDAAQDQRPR</sequence>
<dbReference type="SUPFAM" id="SSF53850">
    <property type="entry name" value="Periplasmic binding protein-like II"/>
    <property type="match status" value="1"/>
</dbReference>
<evidence type="ECO:0000256" key="1">
    <source>
        <dbReference type="ARBA" id="ARBA00009437"/>
    </source>
</evidence>
<dbReference type="EMBL" id="MPZS01000002">
    <property type="protein sequence ID" value="OOY11929.1"/>
    <property type="molecule type" value="Genomic_DNA"/>
</dbReference>
<feature type="domain" description="HTH lysR-type" evidence="5">
    <location>
        <begin position="12"/>
        <end position="69"/>
    </location>
</feature>
<dbReference type="SUPFAM" id="SSF46785">
    <property type="entry name" value="Winged helix' DNA-binding domain"/>
    <property type="match status" value="1"/>
</dbReference>
<comment type="similarity">
    <text evidence="1">Belongs to the LysR transcriptional regulatory family.</text>
</comment>